<comment type="caution">
    <text evidence="2">The sequence shown here is derived from an EMBL/GenBank/DDBJ whole genome shotgun (WGS) entry which is preliminary data.</text>
</comment>
<proteinExistence type="predicted"/>
<accession>A0A8J7QCG1</accession>
<dbReference type="InterPro" id="IPR011467">
    <property type="entry name" value="DUF1573"/>
</dbReference>
<keyword evidence="3" id="KW-1185">Reference proteome</keyword>
<dbReference type="AlphaFoldDB" id="A0A8J7QCG1"/>
<dbReference type="PANTHER" id="PTHR37833:SF1">
    <property type="entry name" value="SIGNAL PEPTIDE PROTEIN"/>
    <property type="match status" value="1"/>
</dbReference>
<gene>
    <name evidence="2" type="ORF">J3U88_22225</name>
</gene>
<sequence>MKTTIKPLILFAVSLMVSVALAGPKLEMEKMQHDFGDIDKGEKVSTVFKFKNIGDAPLEIKDVKTSCGCTSAKPKKAIYEPGESGEIPVTFNSERFSGKINKTVTIDTNMVDDNGVSAKTIVKISANVVADIVAKPVSLFFPRAKLGEISTQNIVVSSNKMDKLEVTGVKAQPEFLKAEAIRKDDKTFEIKVTVDGNKFPEGKNRLTGFINYETNSKTQGNMRSTVTVNIEKPLRVTPGSVFLFASPKGKTRQISLRVESSKGDSFEVSDIESSLEYLDVSLAENLGHEKRLQIVLKEDAPVGKFDGSITLNTNVKEQGTLRIPVRGSVVEPPSK</sequence>
<feature type="signal peptide" evidence="1">
    <location>
        <begin position="1"/>
        <end position="22"/>
    </location>
</feature>
<name>A0A8J7QCG1_9BACT</name>
<keyword evidence="1" id="KW-0732">Signal</keyword>
<dbReference type="PANTHER" id="PTHR37833">
    <property type="entry name" value="LIPOPROTEIN-RELATED"/>
    <property type="match status" value="1"/>
</dbReference>
<dbReference type="Pfam" id="PF07610">
    <property type="entry name" value="DUF1573"/>
    <property type="match status" value="1"/>
</dbReference>
<evidence type="ECO:0000313" key="3">
    <source>
        <dbReference type="Proteomes" id="UP000664417"/>
    </source>
</evidence>
<dbReference type="Proteomes" id="UP000664417">
    <property type="component" value="Unassembled WGS sequence"/>
</dbReference>
<dbReference type="EMBL" id="JAFREP010000022">
    <property type="protein sequence ID" value="MBO1321214.1"/>
    <property type="molecule type" value="Genomic_DNA"/>
</dbReference>
<feature type="chain" id="PRO_5035314097" evidence="1">
    <location>
        <begin position="23"/>
        <end position="335"/>
    </location>
</feature>
<reference evidence="2" key="1">
    <citation type="submission" date="2021-03" db="EMBL/GenBank/DDBJ databases">
        <authorList>
            <person name="Wang G."/>
        </authorList>
    </citation>
    <scope>NUCLEOTIDE SEQUENCE</scope>
    <source>
        <strain evidence="2">KCTC 12899</strain>
    </source>
</reference>
<protein>
    <submittedName>
        <fullName evidence="2">DUF1573 domain-containing protein</fullName>
    </submittedName>
</protein>
<dbReference type="InterPro" id="IPR013783">
    <property type="entry name" value="Ig-like_fold"/>
</dbReference>
<evidence type="ECO:0000256" key="1">
    <source>
        <dbReference type="SAM" id="SignalP"/>
    </source>
</evidence>
<evidence type="ECO:0000313" key="2">
    <source>
        <dbReference type="EMBL" id="MBO1321214.1"/>
    </source>
</evidence>
<dbReference type="Gene3D" id="2.60.40.10">
    <property type="entry name" value="Immunoglobulins"/>
    <property type="match status" value="1"/>
</dbReference>
<organism evidence="2 3">
    <name type="scientific">Acanthopleuribacter pedis</name>
    <dbReference type="NCBI Taxonomy" id="442870"/>
    <lineage>
        <taxon>Bacteria</taxon>
        <taxon>Pseudomonadati</taxon>
        <taxon>Acidobacteriota</taxon>
        <taxon>Holophagae</taxon>
        <taxon>Acanthopleuribacterales</taxon>
        <taxon>Acanthopleuribacteraceae</taxon>
        <taxon>Acanthopleuribacter</taxon>
    </lineage>
</organism>
<dbReference type="RefSeq" id="WP_207861188.1">
    <property type="nucleotide sequence ID" value="NZ_JAFREP010000022.1"/>
</dbReference>